<dbReference type="EMBL" id="DWYR01000021">
    <property type="protein sequence ID" value="HJA99282.1"/>
    <property type="molecule type" value="Genomic_DNA"/>
</dbReference>
<dbReference type="PANTHER" id="PTHR12203">
    <property type="entry name" value="KDEL LYS-ASP-GLU-LEU CONTAINING - RELATED"/>
    <property type="match status" value="1"/>
</dbReference>
<reference evidence="3" key="2">
    <citation type="submission" date="2021-04" db="EMBL/GenBank/DDBJ databases">
        <authorList>
            <person name="Gilroy R."/>
        </authorList>
    </citation>
    <scope>NUCLEOTIDE SEQUENCE</scope>
    <source>
        <strain evidence="3">CHK169-11906</strain>
    </source>
</reference>
<dbReference type="InterPro" id="IPR006598">
    <property type="entry name" value="CAP10"/>
</dbReference>
<keyword evidence="1 3" id="KW-0808">Transferase</keyword>
<dbReference type="GO" id="GO:0016757">
    <property type="term" value="F:glycosyltransferase activity"/>
    <property type="evidence" value="ECO:0007669"/>
    <property type="project" value="UniProtKB-KW"/>
</dbReference>
<gene>
    <name evidence="3" type="ORF">H9779_06785</name>
</gene>
<dbReference type="Proteomes" id="UP000824259">
    <property type="component" value="Unassembled WGS sequence"/>
</dbReference>
<dbReference type="Pfam" id="PF05686">
    <property type="entry name" value="Glyco_transf_90"/>
    <property type="match status" value="1"/>
</dbReference>
<dbReference type="SMART" id="SM00672">
    <property type="entry name" value="CAP10"/>
    <property type="match status" value="1"/>
</dbReference>
<accession>A0A9D2L4W1</accession>
<dbReference type="AlphaFoldDB" id="A0A9D2L4W1"/>
<evidence type="ECO:0000256" key="1">
    <source>
        <dbReference type="ARBA" id="ARBA00022679"/>
    </source>
</evidence>
<keyword evidence="3" id="KW-0328">Glycosyltransferase</keyword>
<name>A0A9D2L4W1_9BACT</name>
<evidence type="ECO:0000313" key="3">
    <source>
        <dbReference type="EMBL" id="HJA99282.1"/>
    </source>
</evidence>
<evidence type="ECO:0000313" key="4">
    <source>
        <dbReference type="Proteomes" id="UP000824259"/>
    </source>
</evidence>
<protein>
    <submittedName>
        <fullName evidence="3">Glycosyltransferase</fullName>
        <ecNumber evidence="3">2.4.-.-</ecNumber>
    </submittedName>
</protein>
<proteinExistence type="predicted"/>
<sequence length="334" mass="39469">MDLQIAINHLHGGKNIKLPYFIAQLSRYAIPKSILRSRLDAILEDGAKRYDMNYVLDRVNYYNRLTGSEHLSDTEATPLKDFKLRGHQSAYFFDSYQTVRFFDESLRWQTKFGDGVFDLEYPTIVKARKINRESESDNSVILNLDRCRLDIRLHDKIPFTEKADRVIFRGSVKGSEQRRRFIETFRGNPRVDTADTRSGHSPQETGTAKQITLYAHLTSKFIMSFEGNDIASNTRWVMSTNSISVMPRPRRESWFMEGRLIPDYHYIEIKEDFSDLEEKMDYYISHPEKAQEIIDHANAHVRQFHDWRRERFISLLVMKKYFEMTGQLPRTSLW</sequence>
<comment type="caution">
    <text evidence="3">The sequence shown here is derived from an EMBL/GenBank/DDBJ whole genome shotgun (WGS) entry which is preliminary data.</text>
</comment>
<dbReference type="InterPro" id="IPR051091">
    <property type="entry name" value="O-Glucosyltr/Glycosyltrsf_90"/>
</dbReference>
<reference evidence="3" key="1">
    <citation type="journal article" date="2021" name="PeerJ">
        <title>Extensive microbial diversity within the chicken gut microbiome revealed by metagenomics and culture.</title>
        <authorList>
            <person name="Gilroy R."/>
            <person name="Ravi A."/>
            <person name="Getino M."/>
            <person name="Pursley I."/>
            <person name="Horton D.L."/>
            <person name="Alikhan N.F."/>
            <person name="Baker D."/>
            <person name="Gharbi K."/>
            <person name="Hall N."/>
            <person name="Watson M."/>
            <person name="Adriaenssens E.M."/>
            <person name="Foster-Nyarko E."/>
            <person name="Jarju S."/>
            <person name="Secka A."/>
            <person name="Antonio M."/>
            <person name="Oren A."/>
            <person name="Chaudhuri R.R."/>
            <person name="La Ragione R."/>
            <person name="Hildebrand F."/>
            <person name="Pallen M.J."/>
        </authorList>
    </citation>
    <scope>NUCLEOTIDE SEQUENCE</scope>
    <source>
        <strain evidence="3">CHK169-11906</strain>
    </source>
</reference>
<dbReference type="EC" id="2.4.-.-" evidence="3"/>
<feature type="domain" description="Glycosyl transferase CAP10" evidence="2">
    <location>
        <begin position="115"/>
        <end position="319"/>
    </location>
</feature>
<dbReference type="PANTHER" id="PTHR12203:SF35">
    <property type="entry name" value="PROTEIN O-GLUCOSYLTRANSFERASE 1"/>
    <property type="match status" value="1"/>
</dbReference>
<organism evidence="3 4">
    <name type="scientific">Candidatus Alistipes avicola</name>
    <dbReference type="NCBI Taxonomy" id="2838432"/>
    <lineage>
        <taxon>Bacteria</taxon>
        <taxon>Pseudomonadati</taxon>
        <taxon>Bacteroidota</taxon>
        <taxon>Bacteroidia</taxon>
        <taxon>Bacteroidales</taxon>
        <taxon>Rikenellaceae</taxon>
        <taxon>Alistipes</taxon>
    </lineage>
</organism>
<evidence type="ECO:0000259" key="2">
    <source>
        <dbReference type="SMART" id="SM00672"/>
    </source>
</evidence>